<proteinExistence type="predicted"/>
<dbReference type="OrthoDB" id="9787476at2"/>
<dbReference type="Proteomes" id="UP000319498">
    <property type="component" value="Unassembled WGS sequence"/>
</dbReference>
<reference evidence="1 4" key="2">
    <citation type="submission" date="2019-06" db="EMBL/GenBank/DDBJ databases">
        <title>Whole genome shotgun sequence of Brevibacillus formosus NBRC 15716.</title>
        <authorList>
            <person name="Hosoyama A."/>
            <person name="Uohara A."/>
            <person name="Ohji S."/>
            <person name="Ichikawa N."/>
        </authorList>
    </citation>
    <scope>NUCLEOTIDE SEQUENCE [LARGE SCALE GENOMIC DNA]</scope>
    <source>
        <strain evidence="1 4">NBRC 15716</strain>
    </source>
</reference>
<dbReference type="AlphaFoldDB" id="A0A837KJF2"/>
<comment type="caution">
    <text evidence="2">The sequence shown here is derived from an EMBL/GenBank/DDBJ whole genome shotgun (WGS) entry which is preliminary data.</text>
</comment>
<name>A0A837KJF2_9BACL</name>
<dbReference type="RefSeq" id="WP_047073588.1">
    <property type="nucleotide sequence ID" value="NZ_BJOL01000022.1"/>
</dbReference>
<evidence type="ECO:0000313" key="4">
    <source>
        <dbReference type="Proteomes" id="UP000319498"/>
    </source>
</evidence>
<accession>A0A837KJF2</accession>
<dbReference type="EMBL" id="BJOL01000022">
    <property type="protein sequence ID" value="GED59679.1"/>
    <property type="molecule type" value="Genomic_DNA"/>
</dbReference>
<organism evidence="2 3">
    <name type="scientific">Brevibacillus formosus</name>
    <dbReference type="NCBI Taxonomy" id="54913"/>
    <lineage>
        <taxon>Bacteria</taxon>
        <taxon>Bacillati</taxon>
        <taxon>Bacillota</taxon>
        <taxon>Bacilli</taxon>
        <taxon>Bacillales</taxon>
        <taxon>Paenibacillaceae</taxon>
        <taxon>Brevibacillus</taxon>
    </lineage>
</organism>
<evidence type="ECO:0000313" key="2">
    <source>
        <dbReference type="EMBL" id="KLH96646.1"/>
    </source>
</evidence>
<evidence type="ECO:0000313" key="1">
    <source>
        <dbReference type="EMBL" id="GED59679.1"/>
    </source>
</evidence>
<dbReference type="Proteomes" id="UP000035218">
    <property type="component" value="Unassembled WGS sequence"/>
</dbReference>
<gene>
    <name evidence="2" type="ORF">AA984_24390</name>
    <name evidence="1" type="ORF">BFO01nite_38110</name>
</gene>
<keyword evidence="4" id="KW-1185">Reference proteome</keyword>
<reference evidence="2 3" key="1">
    <citation type="submission" date="2015-05" db="EMBL/GenBank/DDBJ databases">
        <title>Genome sequencing project for genomic taxonomy and phylogenomics of Bacillus-like bacteria.</title>
        <authorList>
            <person name="Liu B."/>
            <person name="Wang J."/>
            <person name="Zhu Y."/>
            <person name="Liu G."/>
            <person name="Chen Q."/>
            <person name="Chen Z."/>
            <person name="Lan J."/>
            <person name="Che J."/>
            <person name="Ge C."/>
            <person name="Shi H."/>
            <person name="Pan Z."/>
            <person name="Liu X."/>
        </authorList>
    </citation>
    <scope>NUCLEOTIDE SEQUENCE [LARGE SCALE GENOMIC DNA]</scope>
    <source>
        <strain evidence="2 3">DSM 9885</strain>
    </source>
</reference>
<sequence>MFTCEKCGAVLQKLQGDSTIGMICPNCSWSVVSTRISPILLDETDFYVYLKNGNPKDSEHIKVVSKISGKNFLSTRATLMQDEPLIFKGKANQVSEIKELLDTNHLIYNIRPDWPY</sequence>
<dbReference type="EMBL" id="LDCN01000009">
    <property type="protein sequence ID" value="KLH96646.1"/>
    <property type="molecule type" value="Genomic_DNA"/>
</dbReference>
<dbReference type="GeneID" id="87588187"/>
<evidence type="ECO:0000313" key="3">
    <source>
        <dbReference type="Proteomes" id="UP000035218"/>
    </source>
</evidence>
<protein>
    <submittedName>
        <fullName evidence="2">Uncharacterized protein</fullName>
    </submittedName>
</protein>